<keyword evidence="1" id="KW-0812">Transmembrane</keyword>
<comment type="caution">
    <text evidence="2">The sequence shown here is derived from an EMBL/GenBank/DDBJ whole genome shotgun (WGS) entry which is preliminary data.</text>
</comment>
<protein>
    <recommendedName>
        <fullName evidence="4">DUF3810 family protein</fullName>
    </recommendedName>
</protein>
<evidence type="ECO:0000313" key="2">
    <source>
        <dbReference type="EMBL" id="MFC4636072.1"/>
    </source>
</evidence>
<feature type="transmembrane region" description="Helical" evidence="1">
    <location>
        <begin position="87"/>
        <end position="107"/>
    </location>
</feature>
<name>A0ABV9I1S2_9FLAO</name>
<accession>A0ABV9I1S2</accession>
<keyword evidence="3" id="KW-1185">Reference proteome</keyword>
<gene>
    <name evidence="2" type="ORF">ACFO3O_19335</name>
</gene>
<dbReference type="Proteomes" id="UP001596043">
    <property type="component" value="Unassembled WGS sequence"/>
</dbReference>
<dbReference type="EMBL" id="JBHSFV010000014">
    <property type="protein sequence ID" value="MFC4636072.1"/>
    <property type="molecule type" value="Genomic_DNA"/>
</dbReference>
<keyword evidence="1" id="KW-1133">Transmembrane helix</keyword>
<evidence type="ECO:0000256" key="1">
    <source>
        <dbReference type="SAM" id="Phobius"/>
    </source>
</evidence>
<feature type="transmembrane region" description="Helical" evidence="1">
    <location>
        <begin position="7"/>
        <end position="30"/>
    </location>
</feature>
<organism evidence="2 3">
    <name type="scientific">Dokdonia ponticola</name>
    <dbReference type="NCBI Taxonomy" id="2041041"/>
    <lineage>
        <taxon>Bacteria</taxon>
        <taxon>Pseudomonadati</taxon>
        <taxon>Bacteroidota</taxon>
        <taxon>Flavobacteriia</taxon>
        <taxon>Flavobacteriales</taxon>
        <taxon>Flavobacteriaceae</taxon>
        <taxon>Dokdonia</taxon>
    </lineage>
</organism>
<evidence type="ECO:0008006" key="4">
    <source>
        <dbReference type="Google" id="ProtNLM"/>
    </source>
</evidence>
<keyword evidence="1" id="KW-0472">Membrane</keyword>
<sequence length="114" mass="13199">MRLFKIIISYFCWICIAILFAYGYLFLILGPIPEPSNGFIDIIGFIIYQVALLRVGPILAGIIAALYLLVDIFYLQKKLKEHSKKRIIRFLVMFLITIVVGFVHYMLEKVIDVI</sequence>
<proteinExistence type="predicted"/>
<dbReference type="RefSeq" id="WP_379981910.1">
    <property type="nucleotide sequence ID" value="NZ_JBHSFV010000014.1"/>
</dbReference>
<reference evidence="3" key="1">
    <citation type="journal article" date="2019" name="Int. J. Syst. Evol. Microbiol.">
        <title>The Global Catalogue of Microorganisms (GCM) 10K type strain sequencing project: providing services to taxonomists for standard genome sequencing and annotation.</title>
        <authorList>
            <consortium name="The Broad Institute Genomics Platform"/>
            <consortium name="The Broad Institute Genome Sequencing Center for Infectious Disease"/>
            <person name="Wu L."/>
            <person name="Ma J."/>
        </authorList>
    </citation>
    <scope>NUCLEOTIDE SEQUENCE [LARGE SCALE GENOMIC DNA]</scope>
    <source>
        <strain evidence="3">YJ-61-S</strain>
    </source>
</reference>
<evidence type="ECO:0000313" key="3">
    <source>
        <dbReference type="Proteomes" id="UP001596043"/>
    </source>
</evidence>
<feature type="transmembrane region" description="Helical" evidence="1">
    <location>
        <begin position="42"/>
        <end position="75"/>
    </location>
</feature>